<accession>A0A370GLW5</accession>
<dbReference type="EMBL" id="QQAX01000011">
    <property type="protein sequence ID" value="RDI43394.1"/>
    <property type="molecule type" value="Genomic_DNA"/>
</dbReference>
<evidence type="ECO:0000313" key="2">
    <source>
        <dbReference type="EMBL" id="RDI43394.1"/>
    </source>
</evidence>
<feature type="transmembrane region" description="Helical" evidence="1">
    <location>
        <begin position="41"/>
        <end position="65"/>
    </location>
</feature>
<dbReference type="OrthoDB" id="9959643at2"/>
<protein>
    <submittedName>
        <fullName evidence="2">Uncharacterized protein</fullName>
    </submittedName>
</protein>
<feature type="transmembrane region" description="Helical" evidence="1">
    <location>
        <begin position="72"/>
        <end position="91"/>
    </location>
</feature>
<dbReference type="RefSeq" id="WP_114834424.1">
    <property type="nucleotide sequence ID" value="NZ_LR699114.1"/>
</dbReference>
<feature type="transmembrane region" description="Helical" evidence="1">
    <location>
        <begin position="12"/>
        <end position="29"/>
    </location>
</feature>
<reference evidence="2 3" key="1">
    <citation type="submission" date="2018-07" db="EMBL/GenBank/DDBJ databases">
        <title>Genomic Encyclopedia of Type Strains, Phase IV (KMG-IV): sequencing the most valuable type-strain genomes for metagenomic binning, comparative biology and taxonomic classification.</title>
        <authorList>
            <person name="Goeker M."/>
        </authorList>
    </citation>
    <scope>NUCLEOTIDE SEQUENCE [LARGE SCALE GENOMIC DNA]</scope>
    <source>
        <strain evidence="2 3">DSM 16500</strain>
    </source>
</reference>
<keyword evidence="3" id="KW-1185">Reference proteome</keyword>
<proteinExistence type="predicted"/>
<dbReference type="Proteomes" id="UP000254720">
    <property type="component" value="Unassembled WGS sequence"/>
</dbReference>
<gene>
    <name evidence="2" type="ORF">C8D86_11150</name>
</gene>
<keyword evidence="1" id="KW-0472">Membrane</keyword>
<evidence type="ECO:0000313" key="3">
    <source>
        <dbReference type="Proteomes" id="UP000254720"/>
    </source>
</evidence>
<evidence type="ECO:0000256" key="1">
    <source>
        <dbReference type="SAM" id="Phobius"/>
    </source>
</evidence>
<keyword evidence="1" id="KW-0812">Transmembrane</keyword>
<organism evidence="2 3">
    <name type="scientific">Aquicella lusitana</name>
    <dbReference type="NCBI Taxonomy" id="254246"/>
    <lineage>
        <taxon>Bacteria</taxon>
        <taxon>Pseudomonadati</taxon>
        <taxon>Pseudomonadota</taxon>
        <taxon>Gammaproteobacteria</taxon>
        <taxon>Legionellales</taxon>
        <taxon>Coxiellaceae</taxon>
        <taxon>Aquicella</taxon>
    </lineage>
</organism>
<dbReference type="AlphaFoldDB" id="A0A370GLW5"/>
<comment type="caution">
    <text evidence="2">The sequence shown here is derived from an EMBL/GenBank/DDBJ whole genome shotgun (WGS) entry which is preliminary data.</text>
</comment>
<name>A0A370GLW5_9COXI</name>
<keyword evidence="1" id="KW-1133">Transmembrane helix</keyword>
<feature type="transmembrane region" description="Helical" evidence="1">
    <location>
        <begin position="97"/>
        <end position="119"/>
    </location>
</feature>
<sequence length="127" mass="14782">MTKNIQVRPVTVLLVFILQVFMNWLYVLWVKSQPDIISNAWFILTPILGYFYFTFTLIASIGLIYKKKFGLTLAYGVILFGVISVVMSYNAAFRGHYLIEVMIVPLITINFCVLLYMVFNQDYFKPD</sequence>